<dbReference type="EMBL" id="JAUJYO010000010">
    <property type="protein sequence ID" value="KAK1307405.1"/>
    <property type="molecule type" value="Genomic_DNA"/>
</dbReference>
<dbReference type="GO" id="GO:0008270">
    <property type="term" value="F:zinc ion binding"/>
    <property type="evidence" value="ECO:0007669"/>
    <property type="project" value="InterPro"/>
</dbReference>
<evidence type="ECO:0000259" key="2">
    <source>
        <dbReference type="SMART" id="SM00451"/>
    </source>
</evidence>
<protein>
    <recommendedName>
        <fullName evidence="2">U1-type domain-containing protein</fullName>
    </recommendedName>
</protein>
<dbReference type="PANTHER" id="PTHR47487">
    <property type="entry name" value="OS06G0651300 PROTEIN-RELATED"/>
    <property type="match status" value="1"/>
</dbReference>
<evidence type="ECO:0000313" key="3">
    <source>
        <dbReference type="EMBL" id="KAK1307405.1"/>
    </source>
</evidence>
<reference evidence="3" key="2">
    <citation type="submission" date="2023-06" db="EMBL/GenBank/DDBJ databases">
        <authorList>
            <person name="Ma L."/>
            <person name="Liu K.-W."/>
            <person name="Li Z."/>
            <person name="Hsiao Y.-Y."/>
            <person name="Qi Y."/>
            <person name="Fu T."/>
            <person name="Tang G."/>
            <person name="Zhang D."/>
            <person name="Sun W.-H."/>
            <person name="Liu D.-K."/>
            <person name="Li Y."/>
            <person name="Chen G.-Z."/>
            <person name="Liu X.-D."/>
            <person name="Liao X.-Y."/>
            <person name="Jiang Y.-T."/>
            <person name="Yu X."/>
            <person name="Hao Y."/>
            <person name="Huang J."/>
            <person name="Zhao X.-W."/>
            <person name="Ke S."/>
            <person name="Chen Y.-Y."/>
            <person name="Wu W.-L."/>
            <person name="Hsu J.-L."/>
            <person name="Lin Y.-F."/>
            <person name="Huang M.-D."/>
            <person name="Li C.-Y."/>
            <person name="Huang L."/>
            <person name="Wang Z.-W."/>
            <person name="Zhao X."/>
            <person name="Zhong W.-Y."/>
            <person name="Peng D.-H."/>
            <person name="Ahmad S."/>
            <person name="Lan S."/>
            <person name="Zhang J.-S."/>
            <person name="Tsai W.-C."/>
            <person name="Van De Peer Y."/>
            <person name="Liu Z.-J."/>
        </authorList>
    </citation>
    <scope>NUCLEOTIDE SEQUENCE</scope>
    <source>
        <strain evidence="3">CP</strain>
        <tissue evidence="3">Leaves</tissue>
    </source>
</reference>
<dbReference type="Pfam" id="PF12874">
    <property type="entry name" value="zf-met"/>
    <property type="match status" value="2"/>
</dbReference>
<dbReference type="InterPro" id="IPR036236">
    <property type="entry name" value="Znf_C2H2_sf"/>
</dbReference>
<dbReference type="Proteomes" id="UP001180020">
    <property type="component" value="Unassembled WGS sequence"/>
</dbReference>
<evidence type="ECO:0000256" key="1">
    <source>
        <dbReference type="SAM" id="MobiDB-lite"/>
    </source>
</evidence>
<feature type="domain" description="U1-type" evidence="2">
    <location>
        <begin position="233"/>
        <end position="267"/>
    </location>
</feature>
<proteinExistence type="predicted"/>
<dbReference type="SUPFAM" id="SSF57667">
    <property type="entry name" value="beta-beta-alpha zinc fingers"/>
    <property type="match status" value="2"/>
</dbReference>
<feature type="compositionally biased region" description="Low complexity" evidence="1">
    <location>
        <begin position="133"/>
        <end position="163"/>
    </location>
</feature>
<keyword evidence="4" id="KW-1185">Reference proteome</keyword>
<dbReference type="InterPro" id="IPR013087">
    <property type="entry name" value="Znf_C2H2_type"/>
</dbReference>
<dbReference type="PANTHER" id="PTHR47487:SF8">
    <property type="entry name" value="OS08G0270900 PROTEIN"/>
    <property type="match status" value="1"/>
</dbReference>
<gene>
    <name evidence="3" type="ORF">QJS10_CPA10g02052</name>
</gene>
<sequence>MRRFLEILRETIGCPKCNGQSLSIFFHTQKSGSQRLLDEMMQNKPLEVDESSEFSGYPIMSCEEAWEIELACRKVMDNGPQLAHVDTGCVHAPKQCVPSSSLLGVKRNRSEDLPPPSHKIQHLQQPSQHIKDQQLSVQQLRGQQSLQHTGFQGQQPIHQQPQQRMFPAQQFSEQIQISMHPPALNPMTPLWCELCQVVCTGPDNLRQHQQGKKHKFKVSGCFDGEERNMSIHSGVIWCPECQIQCMNGFSLAQHRRGKKHLLRMLELTGCKDEPQDENGGETSNCK</sequence>
<feature type="region of interest" description="Disordered" evidence="1">
    <location>
        <begin position="101"/>
        <end position="163"/>
    </location>
</feature>
<dbReference type="Gene3D" id="3.30.160.60">
    <property type="entry name" value="Classic Zinc Finger"/>
    <property type="match status" value="1"/>
</dbReference>
<dbReference type="InterPro" id="IPR003604">
    <property type="entry name" value="Matrin/U1-like-C_Znf_C2H2"/>
</dbReference>
<dbReference type="SMART" id="SM00451">
    <property type="entry name" value="ZnF_U1"/>
    <property type="match status" value="2"/>
</dbReference>
<accession>A0AAV9E1R3</accession>
<feature type="domain" description="U1-type" evidence="2">
    <location>
        <begin position="187"/>
        <end position="221"/>
    </location>
</feature>
<evidence type="ECO:0000313" key="4">
    <source>
        <dbReference type="Proteomes" id="UP001180020"/>
    </source>
</evidence>
<dbReference type="AlphaFoldDB" id="A0AAV9E1R3"/>
<dbReference type="GO" id="GO:0003676">
    <property type="term" value="F:nucleic acid binding"/>
    <property type="evidence" value="ECO:0007669"/>
    <property type="project" value="InterPro"/>
</dbReference>
<comment type="caution">
    <text evidence="3">The sequence shown here is derived from an EMBL/GenBank/DDBJ whole genome shotgun (WGS) entry which is preliminary data.</text>
</comment>
<reference evidence="3" key="1">
    <citation type="journal article" date="2023" name="Nat. Commun.">
        <title>Diploid and tetraploid genomes of Acorus and the evolution of monocots.</title>
        <authorList>
            <person name="Ma L."/>
            <person name="Liu K.W."/>
            <person name="Li Z."/>
            <person name="Hsiao Y.Y."/>
            <person name="Qi Y."/>
            <person name="Fu T."/>
            <person name="Tang G.D."/>
            <person name="Zhang D."/>
            <person name="Sun W.H."/>
            <person name="Liu D.K."/>
            <person name="Li Y."/>
            <person name="Chen G.Z."/>
            <person name="Liu X.D."/>
            <person name="Liao X.Y."/>
            <person name="Jiang Y.T."/>
            <person name="Yu X."/>
            <person name="Hao Y."/>
            <person name="Huang J."/>
            <person name="Zhao X.W."/>
            <person name="Ke S."/>
            <person name="Chen Y.Y."/>
            <person name="Wu W.L."/>
            <person name="Hsu J.L."/>
            <person name="Lin Y.F."/>
            <person name="Huang M.D."/>
            <person name="Li C.Y."/>
            <person name="Huang L."/>
            <person name="Wang Z.W."/>
            <person name="Zhao X."/>
            <person name="Zhong W.Y."/>
            <person name="Peng D.H."/>
            <person name="Ahmad S."/>
            <person name="Lan S."/>
            <person name="Zhang J.S."/>
            <person name="Tsai W.C."/>
            <person name="Van de Peer Y."/>
            <person name="Liu Z.J."/>
        </authorList>
    </citation>
    <scope>NUCLEOTIDE SEQUENCE</scope>
    <source>
        <strain evidence="3">CP</strain>
    </source>
</reference>
<name>A0AAV9E1R3_ACOCL</name>
<organism evidence="3 4">
    <name type="scientific">Acorus calamus</name>
    <name type="common">Sweet flag</name>
    <dbReference type="NCBI Taxonomy" id="4465"/>
    <lineage>
        <taxon>Eukaryota</taxon>
        <taxon>Viridiplantae</taxon>
        <taxon>Streptophyta</taxon>
        <taxon>Embryophyta</taxon>
        <taxon>Tracheophyta</taxon>
        <taxon>Spermatophyta</taxon>
        <taxon>Magnoliopsida</taxon>
        <taxon>Liliopsida</taxon>
        <taxon>Acoraceae</taxon>
        <taxon>Acorus</taxon>
    </lineage>
</organism>